<evidence type="ECO:0000313" key="3">
    <source>
        <dbReference type="EMBL" id="CAI4016992.1"/>
    </source>
</evidence>
<proteinExistence type="predicted"/>
<comment type="caution">
    <text evidence="3">The sequence shown here is derived from an EMBL/GenBank/DDBJ whole genome shotgun (WGS) entry which is preliminary data.</text>
</comment>
<evidence type="ECO:0000313" key="5">
    <source>
        <dbReference type="Proteomes" id="UP001152797"/>
    </source>
</evidence>
<organism evidence="3">
    <name type="scientific">Cladocopium goreaui</name>
    <dbReference type="NCBI Taxonomy" id="2562237"/>
    <lineage>
        <taxon>Eukaryota</taxon>
        <taxon>Sar</taxon>
        <taxon>Alveolata</taxon>
        <taxon>Dinophyceae</taxon>
        <taxon>Suessiales</taxon>
        <taxon>Symbiodiniaceae</taxon>
        <taxon>Cladocopium</taxon>
    </lineage>
</organism>
<dbReference type="InterPro" id="IPR036873">
    <property type="entry name" value="Rhodanese-like_dom_sf"/>
</dbReference>
<dbReference type="AlphaFoldDB" id="A0A9P1GM27"/>
<name>A0A9P1GM27_9DINO</name>
<evidence type="ECO:0000313" key="4">
    <source>
        <dbReference type="EMBL" id="CAL1170367.1"/>
    </source>
</evidence>
<accession>A0A9P1GM27</accession>
<dbReference type="PROSITE" id="PS50206">
    <property type="entry name" value="RHODANESE_3"/>
    <property type="match status" value="1"/>
</dbReference>
<gene>
    <name evidence="3" type="ORF">C1SCF055_LOCUS41671</name>
</gene>
<dbReference type="SUPFAM" id="SSF52821">
    <property type="entry name" value="Rhodanese/Cell cycle control phosphatase"/>
    <property type="match status" value="1"/>
</dbReference>
<protein>
    <recommendedName>
        <fullName evidence="2">Rhodanese domain-containing protein</fullName>
    </recommendedName>
</protein>
<reference evidence="4" key="2">
    <citation type="submission" date="2024-04" db="EMBL/GenBank/DDBJ databases">
        <authorList>
            <person name="Chen Y."/>
            <person name="Shah S."/>
            <person name="Dougan E. K."/>
            <person name="Thang M."/>
            <person name="Chan C."/>
        </authorList>
    </citation>
    <scope>NUCLEOTIDE SEQUENCE [LARGE SCALE GENOMIC DNA]</scope>
</reference>
<feature type="compositionally biased region" description="Low complexity" evidence="1">
    <location>
        <begin position="11"/>
        <end position="21"/>
    </location>
</feature>
<dbReference type="EMBL" id="CAMXCT020006613">
    <property type="protein sequence ID" value="CAL1170367.1"/>
    <property type="molecule type" value="Genomic_DNA"/>
</dbReference>
<dbReference type="EMBL" id="CAMXCT010006613">
    <property type="protein sequence ID" value="CAI4016992.1"/>
    <property type="molecule type" value="Genomic_DNA"/>
</dbReference>
<dbReference type="Pfam" id="PF00581">
    <property type="entry name" value="Rhodanese"/>
    <property type="match status" value="1"/>
</dbReference>
<feature type="domain" description="Rhodanese" evidence="2">
    <location>
        <begin position="116"/>
        <end position="214"/>
    </location>
</feature>
<dbReference type="Proteomes" id="UP001152797">
    <property type="component" value="Unassembled WGS sequence"/>
</dbReference>
<evidence type="ECO:0000259" key="2">
    <source>
        <dbReference type="PROSITE" id="PS50206"/>
    </source>
</evidence>
<dbReference type="EMBL" id="CAMXCT030006613">
    <property type="protein sequence ID" value="CAL4804304.1"/>
    <property type="molecule type" value="Genomic_DNA"/>
</dbReference>
<reference evidence="3" key="1">
    <citation type="submission" date="2022-10" db="EMBL/GenBank/DDBJ databases">
        <authorList>
            <person name="Chen Y."/>
            <person name="Dougan E. K."/>
            <person name="Chan C."/>
            <person name="Rhodes N."/>
            <person name="Thang M."/>
        </authorList>
    </citation>
    <scope>NUCLEOTIDE SEQUENCE</scope>
</reference>
<keyword evidence="5" id="KW-1185">Reference proteome</keyword>
<feature type="region of interest" description="Disordered" evidence="1">
    <location>
        <begin position="1"/>
        <end position="61"/>
    </location>
</feature>
<dbReference type="OrthoDB" id="102559at2759"/>
<evidence type="ECO:0000256" key="1">
    <source>
        <dbReference type="SAM" id="MobiDB-lite"/>
    </source>
</evidence>
<dbReference type="Gene3D" id="3.40.250.10">
    <property type="entry name" value="Rhodanese-like domain"/>
    <property type="match status" value="1"/>
</dbReference>
<sequence>MRAPTFQSCQSESSLSETLESLPEDMTQDPEVQLKSKSFPPPETLSKDLGKVSRQRGRSAPAKKDALWNRWHFSLSAWTGLVEPRVQSDGALPELGRCSQPLTLSCVELAKMMSICDPRLVIVDVRDADFFYCGKIPNSWHVASESFPQKMARLVYHCNKPWYRAVFCSFDGVRRSFACAELFQRAVHAVYRKEECCSAFVLKGGIHDWAKFCEAFDFEDPCFSGLEKPSLFDALAYAQDH</sequence>
<dbReference type="InterPro" id="IPR001763">
    <property type="entry name" value="Rhodanese-like_dom"/>
</dbReference>
<feature type="compositionally biased region" description="Polar residues" evidence="1">
    <location>
        <begin position="1"/>
        <end position="10"/>
    </location>
</feature>